<name>A0A8S1S259_PAROT</name>
<feature type="region of interest" description="Disordered" evidence="8">
    <location>
        <begin position="86"/>
        <end position="111"/>
    </location>
</feature>
<dbReference type="InterPro" id="IPR008271">
    <property type="entry name" value="Ser/Thr_kinase_AS"/>
</dbReference>
<organism evidence="11 12">
    <name type="scientific">Paramecium octaurelia</name>
    <dbReference type="NCBI Taxonomy" id="43137"/>
    <lineage>
        <taxon>Eukaryota</taxon>
        <taxon>Sar</taxon>
        <taxon>Alveolata</taxon>
        <taxon>Ciliophora</taxon>
        <taxon>Intramacronucleata</taxon>
        <taxon>Oligohymenophorea</taxon>
        <taxon>Peniculida</taxon>
        <taxon>Parameciidae</taxon>
        <taxon>Paramecium</taxon>
    </lineage>
</organism>
<gene>
    <name evidence="11" type="ORF">POCTA_138.1.T0040524</name>
</gene>
<proteinExistence type="predicted"/>
<dbReference type="AlphaFoldDB" id="A0A8S1S259"/>
<evidence type="ECO:0000259" key="9">
    <source>
        <dbReference type="PROSITE" id="PS50011"/>
    </source>
</evidence>
<evidence type="ECO:0000256" key="2">
    <source>
        <dbReference type="ARBA" id="ARBA00022553"/>
    </source>
</evidence>
<dbReference type="PROSITE" id="PS00107">
    <property type="entry name" value="PROTEIN_KINASE_ATP"/>
    <property type="match status" value="1"/>
</dbReference>
<reference evidence="11" key="1">
    <citation type="submission" date="2021-01" db="EMBL/GenBank/DDBJ databases">
        <authorList>
            <consortium name="Genoscope - CEA"/>
            <person name="William W."/>
        </authorList>
    </citation>
    <scope>NUCLEOTIDE SEQUENCE</scope>
</reference>
<evidence type="ECO:0000256" key="1">
    <source>
        <dbReference type="ARBA" id="ARBA00022527"/>
    </source>
</evidence>
<keyword evidence="1" id="KW-0723">Serine/threonine-protein kinase</keyword>
<dbReference type="SMART" id="SM00220">
    <property type="entry name" value="S_TKc"/>
    <property type="match status" value="1"/>
</dbReference>
<dbReference type="Proteomes" id="UP000683925">
    <property type="component" value="Unassembled WGS sequence"/>
</dbReference>
<evidence type="ECO:0000256" key="8">
    <source>
        <dbReference type="SAM" id="MobiDB-lite"/>
    </source>
</evidence>
<dbReference type="InterPro" id="IPR000961">
    <property type="entry name" value="AGC-kinase_C"/>
</dbReference>
<dbReference type="GO" id="GO:0005524">
    <property type="term" value="F:ATP binding"/>
    <property type="evidence" value="ECO:0007669"/>
    <property type="project" value="UniProtKB-UniRule"/>
</dbReference>
<keyword evidence="2" id="KW-0597">Phosphoprotein</keyword>
<keyword evidence="6 7" id="KW-0067">ATP-binding</keyword>
<evidence type="ECO:0000256" key="5">
    <source>
        <dbReference type="ARBA" id="ARBA00022777"/>
    </source>
</evidence>
<dbReference type="OMA" id="DRNGYPR"/>
<feature type="binding site" evidence="7">
    <location>
        <position position="200"/>
    </location>
    <ligand>
        <name>ATP</name>
        <dbReference type="ChEBI" id="CHEBI:30616"/>
    </ligand>
</feature>
<keyword evidence="4 7" id="KW-0547">Nucleotide-binding</keyword>
<keyword evidence="5" id="KW-0418">Kinase</keyword>
<keyword evidence="12" id="KW-1185">Reference proteome</keyword>
<dbReference type="InterPro" id="IPR000719">
    <property type="entry name" value="Prot_kinase_dom"/>
</dbReference>
<evidence type="ECO:0000256" key="7">
    <source>
        <dbReference type="PROSITE-ProRule" id="PRU10141"/>
    </source>
</evidence>
<evidence type="ECO:0000256" key="3">
    <source>
        <dbReference type="ARBA" id="ARBA00022679"/>
    </source>
</evidence>
<dbReference type="PROSITE" id="PS50011">
    <property type="entry name" value="PROTEIN_KINASE_DOM"/>
    <property type="match status" value="1"/>
</dbReference>
<feature type="domain" description="AGC-kinase C-terminal" evidence="10">
    <location>
        <begin position="430"/>
        <end position="502"/>
    </location>
</feature>
<feature type="region of interest" description="Disordered" evidence="8">
    <location>
        <begin position="50"/>
        <end position="71"/>
    </location>
</feature>
<dbReference type="InterPro" id="IPR017441">
    <property type="entry name" value="Protein_kinase_ATP_BS"/>
</dbReference>
<evidence type="ECO:0000256" key="4">
    <source>
        <dbReference type="ARBA" id="ARBA00022741"/>
    </source>
</evidence>
<feature type="domain" description="Protein kinase" evidence="9">
    <location>
        <begin position="171"/>
        <end position="429"/>
    </location>
</feature>
<sequence>MVSQVLSTNIYQFSEMRNSICQRNLVQNFVIDSGVYRANANQSILITRQSRLPSFKNPPPISTPSSPKEQKKMWKTNFGFQNDISFISNRDRSPDQQSQKKSNSPQSNSITRKPFQLQLGIDQQMLNQHSKSRERRPLRNSIYSRPTSRLIEDSRTTRMPSTDPEINKNNFKYHYVLGKGGFGKVWRVELVKSKKLYAMKEMSKAKIMAKKSVNSVMNERILLSQLKHPFIANIHYAFQDREHLYLVMDLLSGGDLRFHIGRMRRFSEQHTKFIICSILLALEYLHQNGIIHRDIKPENIVLDRNGYPRLTDFGIARVIKSDNAQETSGTPGYMAPEVMFRQNHSVGVDHFALGVMIYEFMMGKRPYLGKSRKDIRDAIIAKQIQLKKSDLPLGWTLEAADLINQLLQRKPQSRLGFNGTQEIYAHQWFAGFPWKGLYEKQLASPFKLSKSCEENYIREISSEHDSLDQQIQENSILLRQETVQNLFQNYTYMKEQQVTIKRF</sequence>
<comment type="caution">
    <text evidence="11">The sequence shown here is derived from an EMBL/GenBank/DDBJ whole genome shotgun (WGS) entry which is preliminary data.</text>
</comment>
<dbReference type="Pfam" id="PF00069">
    <property type="entry name" value="Pkinase"/>
    <property type="match status" value="1"/>
</dbReference>
<accession>A0A8S1S259</accession>
<dbReference type="GO" id="GO:0004674">
    <property type="term" value="F:protein serine/threonine kinase activity"/>
    <property type="evidence" value="ECO:0007669"/>
    <property type="project" value="UniProtKB-KW"/>
</dbReference>
<dbReference type="OrthoDB" id="4062651at2759"/>
<dbReference type="PANTHER" id="PTHR24351">
    <property type="entry name" value="RIBOSOMAL PROTEIN S6 KINASE"/>
    <property type="match status" value="1"/>
</dbReference>
<evidence type="ECO:0000313" key="11">
    <source>
        <dbReference type="EMBL" id="CAD8133575.1"/>
    </source>
</evidence>
<evidence type="ECO:0008006" key="13">
    <source>
        <dbReference type="Google" id="ProtNLM"/>
    </source>
</evidence>
<dbReference type="FunFam" id="1.10.510.10:FF:000454">
    <property type="entry name" value="Uncharacterized protein"/>
    <property type="match status" value="1"/>
</dbReference>
<feature type="region of interest" description="Disordered" evidence="8">
    <location>
        <begin position="126"/>
        <end position="165"/>
    </location>
</feature>
<dbReference type="PROSITE" id="PS51285">
    <property type="entry name" value="AGC_KINASE_CTER"/>
    <property type="match status" value="1"/>
</dbReference>
<dbReference type="EMBL" id="CAJJDP010000003">
    <property type="protein sequence ID" value="CAD8133575.1"/>
    <property type="molecule type" value="Genomic_DNA"/>
</dbReference>
<dbReference type="PROSITE" id="PS00108">
    <property type="entry name" value="PROTEIN_KINASE_ST"/>
    <property type="match status" value="1"/>
</dbReference>
<evidence type="ECO:0000313" key="12">
    <source>
        <dbReference type="Proteomes" id="UP000683925"/>
    </source>
</evidence>
<keyword evidence="3" id="KW-0808">Transferase</keyword>
<protein>
    <recommendedName>
        <fullName evidence="13">Protein kinase domain-containing protein</fullName>
    </recommendedName>
</protein>
<feature type="compositionally biased region" description="Low complexity" evidence="8">
    <location>
        <begin position="95"/>
        <end position="109"/>
    </location>
</feature>
<evidence type="ECO:0000256" key="6">
    <source>
        <dbReference type="ARBA" id="ARBA00022840"/>
    </source>
</evidence>
<evidence type="ECO:0000259" key="10">
    <source>
        <dbReference type="PROSITE" id="PS51285"/>
    </source>
</evidence>
<dbReference type="FunFam" id="3.30.200.20:FF:000574">
    <property type="entry name" value="Uncharacterized protein"/>
    <property type="match status" value="1"/>
</dbReference>